<evidence type="ECO:0008006" key="3">
    <source>
        <dbReference type="Google" id="ProtNLM"/>
    </source>
</evidence>
<sequence>MSEPAHEAADAPQPPMQVEAIRSALAQVAPDLLPRFDEARVAATAKARLSVSATPLRNFVQGWAVEVAIARRPETFARLRDLEARAARVTSLDEARTIAAEISRIRRSAAVEVGLHEADAR</sequence>
<organism evidence="1 2">
    <name type="scientific">Streptomyces chlorus</name>
    <dbReference type="NCBI Taxonomy" id="887452"/>
    <lineage>
        <taxon>Bacteria</taxon>
        <taxon>Bacillati</taxon>
        <taxon>Actinomycetota</taxon>
        <taxon>Actinomycetes</taxon>
        <taxon>Kitasatosporales</taxon>
        <taxon>Streptomycetaceae</taxon>
        <taxon>Streptomyces</taxon>
    </lineage>
</organism>
<protein>
    <recommendedName>
        <fullName evidence="3">DUF222 domain-containing protein</fullName>
    </recommendedName>
</protein>
<dbReference type="Proteomes" id="UP001596180">
    <property type="component" value="Unassembled WGS sequence"/>
</dbReference>
<reference evidence="2" key="1">
    <citation type="journal article" date="2019" name="Int. J. Syst. Evol. Microbiol.">
        <title>The Global Catalogue of Microorganisms (GCM) 10K type strain sequencing project: providing services to taxonomists for standard genome sequencing and annotation.</title>
        <authorList>
            <consortium name="The Broad Institute Genomics Platform"/>
            <consortium name="The Broad Institute Genome Sequencing Center for Infectious Disease"/>
            <person name="Wu L."/>
            <person name="Ma J."/>
        </authorList>
    </citation>
    <scope>NUCLEOTIDE SEQUENCE [LARGE SCALE GENOMIC DNA]</scope>
    <source>
        <strain evidence="2">JCM 10411</strain>
    </source>
</reference>
<dbReference type="RefSeq" id="WP_381364811.1">
    <property type="nucleotide sequence ID" value="NZ_JBHSOA010000042.1"/>
</dbReference>
<evidence type="ECO:0000313" key="2">
    <source>
        <dbReference type="Proteomes" id="UP001596180"/>
    </source>
</evidence>
<gene>
    <name evidence="1" type="ORF">ACFPZI_20195</name>
</gene>
<name>A0ABW1E3M1_9ACTN</name>
<proteinExistence type="predicted"/>
<evidence type="ECO:0000313" key="1">
    <source>
        <dbReference type="EMBL" id="MFC5854039.1"/>
    </source>
</evidence>
<accession>A0ABW1E3M1</accession>
<comment type="caution">
    <text evidence="1">The sequence shown here is derived from an EMBL/GenBank/DDBJ whole genome shotgun (WGS) entry which is preliminary data.</text>
</comment>
<keyword evidence="2" id="KW-1185">Reference proteome</keyword>
<dbReference type="EMBL" id="JBHSOA010000042">
    <property type="protein sequence ID" value="MFC5854039.1"/>
    <property type="molecule type" value="Genomic_DNA"/>
</dbReference>